<comment type="caution">
    <text evidence="1">The sequence shown here is derived from an EMBL/GenBank/DDBJ whole genome shotgun (WGS) entry which is preliminary data.</text>
</comment>
<accession>A0ABQ6V6A6</accession>
<reference evidence="2" key="1">
    <citation type="submission" date="2019-09" db="EMBL/GenBank/DDBJ databases">
        <title>Whole genome sequencing of Microbacterium maritypicum.</title>
        <authorList>
            <person name="Lenchi N."/>
        </authorList>
    </citation>
    <scope>NUCLEOTIDE SEQUENCE [LARGE SCALE GENOMIC DNA]</scope>
    <source>
        <strain evidence="2">G1</strain>
    </source>
</reference>
<gene>
    <name evidence="1" type="ORF">F6A08_10595</name>
</gene>
<name>A0ABQ6V6A6_9MICO</name>
<evidence type="ECO:0000313" key="2">
    <source>
        <dbReference type="Proteomes" id="UP000478836"/>
    </source>
</evidence>
<dbReference type="RefSeq" id="WP_124895455.1">
    <property type="nucleotide sequence ID" value="NZ_CBDRDJ010000001.1"/>
</dbReference>
<dbReference type="GeneID" id="77476903"/>
<protein>
    <recommendedName>
        <fullName evidence="3">DUF3263 domain-containing protein</fullName>
    </recommendedName>
</protein>
<dbReference type="Proteomes" id="UP000478836">
    <property type="component" value="Unassembled WGS sequence"/>
</dbReference>
<keyword evidence="2" id="KW-1185">Reference proteome</keyword>
<evidence type="ECO:0000313" key="1">
    <source>
        <dbReference type="EMBL" id="KAB1864540.1"/>
    </source>
</evidence>
<organism evidence="1 2">
    <name type="scientific">Microbacterium algeriense</name>
    <dbReference type="NCBI Taxonomy" id="2615184"/>
    <lineage>
        <taxon>Bacteria</taxon>
        <taxon>Bacillati</taxon>
        <taxon>Actinomycetota</taxon>
        <taxon>Actinomycetes</taxon>
        <taxon>Micrococcales</taxon>
        <taxon>Microbacteriaceae</taxon>
        <taxon>Microbacterium</taxon>
    </lineage>
</organism>
<dbReference type="EMBL" id="WAAO01000002">
    <property type="protein sequence ID" value="KAB1864540.1"/>
    <property type="molecule type" value="Genomic_DNA"/>
</dbReference>
<evidence type="ECO:0008006" key="3">
    <source>
        <dbReference type="Google" id="ProtNLM"/>
    </source>
</evidence>
<sequence>MNSTLHRNTAHPPDIEDREVLHIPRDEELLRLGMADRLSLRIGIWLLQRTQRPRRERRRILTDPGDAFLLGEQRHRSAAESYALMTFDMQRGMR</sequence>
<proteinExistence type="predicted"/>